<evidence type="ECO:0000313" key="2">
    <source>
        <dbReference type="Proteomes" id="UP001054837"/>
    </source>
</evidence>
<keyword evidence="2" id="KW-1185">Reference proteome</keyword>
<dbReference type="AlphaFoldDB" id="A0AAV4MWU0"/>
<protein>
    <submittedName>
        <fullName evidence="1">Uncharacterized protein</fullName>
    </submittedName>
</protein>
<reference evidence="1 2" key="1">
    <citation type="submission" date="2021-06" db="EMBL/GenBank/DDBJ databases">
        <title>Caerostris darwini draft genome.</title>
        <authorList>
            <person name="Kono N."/>
            <person name="Arakawa K."/>
        </authorList>
    </citation>
    <scope>NUCLEOTIDE SEQUENCE [LARGE SCALE GENOMIC DNA]</scope>
</reference>
<evidence type="ECO:0000313" key="1">
    <source>
        <dbReference type="EMBL" id="GIX76972.1"/>
    </source>
</evidence>
<name>A0AAV4MWU0_9ARAC</name>
<proteinExistence type="predicted"/>
<dbReference type="Proteomes" id="UP001054837">
    <property type="component" value="Unassembled WGS sequence"/>
</dbReference>
<comment type="caution">
    <text evidence="1">The sequence shown here is derived from an EMBL/GenBank/DDBJ whole genome shotgun (WGS) entry which is preliminary data.</text>
</comment>
<accession>A0AAV4MWU0</accession>
<sequence>MTHFYQIGEISIILYELPEKSFKRKAKSSLVGRSLKPYDQRLCDRYVLKPHVCYVGPAGVNTHKTYKRKAYTLIYPIPLYRPSSPEMPRRKRCVEPHLFSAPKLMCHTIPYLRHETS</sequence>
<dbReference type="EMBL" id="BPLQ01000978">
    <property type="protein sequence ID" value="GIX76972.1"/>
    <property type="molecule type" value="Genomic_DNA"/>
</dbReference>
<organism evidence="1 2">
    <name type="scientific">Caerostris darwini</name>
    <dbReference type="NCBI Taxonomy" id="1538125"/>
    <lineage>
        <taxon>Eukaryota</taxon>
        <taxon>Metazoa</taxon>
        <taxon>Ecdysozoa</taxon>
        <taxon>Arthropoda</taxon>
        <taxon>Chelicerata</taxon>
        <taxon>Arachnida</taxon>
        <taxon>Araneae</taxon>
        <taxon>Araneomorphae</taxon>
        <taxon>Entelegynae</taxon>
        <taxon>Araneoidea</taxon>
        <taxon>Araneidae</taxon>
        <taxon>Caerostris</taxon>
    </lineage>
</organism>
<gene>
    <name evidence="1" type="ORF">CDAR_539631</name>
</gene>